<evidence type="ECO:0000313" key="3">
    <source>
        <dbReference type="EMBL" id="GFO66539.1"/>
    </source>
</evidence>
<dbReference type="RefSeq" id="WP_183359073.1">
    <property type="nucleotide sequence ID" value="NZ_BLXZ01000001.1"/>
</dbReference>
<sequence>MIGRSKFLAVYALLVVAALYLNLHRDTGVPMKRPFEQFPSNVGSWRMQGENVLSADVQAVLKASDVLLRQYVGSGGDRVTFYIGYHDGGKDAGEIHSPKHCLPGSGWFEVSSRRTRVEVPGGALNLVRAIYQKGESKELFLYWYQVRGQSISEEYSLKLAEIANSVLYGRRDAAFVRISVPFGGSEENAQKTGERFVAEFYPVIREFLPI</sequence>
<feature type="transmembrane region" description="Helical" evidence="1">
    <location>
        <begin position="6"/>
        <end position="23"/>
    </location>
</feature>
<keyword evidence="4" id="KW-1185">Reference proteome</keyword>
<keyword evidence="1" id="KW-1133">Transmembrane helix</keyword>
<protein>
    <submittedName>
        <fullName evidence="3">EpsI family protein</fullName>
    </submittedName>
</protein>
<feature type="domain" description="Methanolan biosynthesis EpsI" evidence="2">
    <location>
        <begin position="8"/>
        <end position="207"/>
    </location>
</feature>
<proteinExistence type="predicted"/>
<comment type="caution">
    <text evidence="3">The sequence shown here is derived from an EMBL/GenBank/DDBJ whole genome shotgun (WGS) entry which is preliminary data.</text>
</comment>
<evidence type="ECO:0000313" key="4">
    <source>
        <dbReference type="Proteomes" id="UP000587586"/>
    </source>
</evidence>
<dbReference type="AlphaFoldDB" id="A0A6V8N5G4"/>
<dbReference type="NCBIfam" id="TIGR02914">
    <property type="entry name" value="EpsI_fam"/>
    <property type="match status" value="1"/>
</dbReference>
<name>A0A6V8N5G4_9BACT</name>
<keyword evidence="1" id="KW-0472">Membrane</keyword>
<evidence type="ECO:0000256" key="1">
    <source>
        <dbReference type="SAM" id="Phobius"/>
    </source>
</evidence>
<reference evidence="4" key="1">
    <citation type="submission" date="2020-06" db="EMBL/GenBank/DDBJ databases">
        <title>Draft genomic sequecing of Geomonas sp. Red745.</title>
        <authorList>
            <person name="Itoh H."/>
            <person name="Xu Z.X."/>
            <person name="Ushijima N."/>
            <person name="Masuda Y."/>
            <person name="Shiratori Y."/>
            <person name="Senoo K."/>
        </authorList>
    </citation>
    <scope>NUCLEOTIDE SEQUENCE [LARGE SCALE GENOMIC DNA]</scope>
    <source>
        <strain evidence="4">Red745</strain>
    </source>
</reference>
<organism evidence="3 4">
    <name type="scientific">Geomonas limicola</name>
    <dbReference type="NCBI Taxonomy" id="2740186"/>
    <lineage>
        <taxon>Bacteria</taxon>
        <taxon>Pseudomonadati</taxon>
        <taxon>Thermodesulfobacteriota</taxon>
        <taxon>Desulfuromonadia</taxon>
        <taxon>Geobacterales</taxon>
        <taxon>Geobacteraceae</taxon>
        <taxon>Geomonas</taxon>
    </lineage>
</organism>
<dbReference type="EMBL" id="BLXZ01000001">
    <property type="protein sequence ID" value="GFO66539.1"/>
    <property type="molecule type" value="Genomic_DNA"/>
</dbReference>
<gene>
    <name evidence="3" type="ORF">GMLC_01180</name>
</gene>
<dbReference type="Proteomes" id="UP000587586">
    <property type="component" value="Unassembled WGS sequence"/>
</dbReference>
<keyword evidence="1" id="KW-0812">Transmembrane</keyword>
<accession>A0A6V8N5G4</accession>
<dbReference type="Pfam" id="PF11984">
    <property type="entry name" value="DUF3485"/>
    <property type="match status" value="1"/>
</dbReference>
<evidence type="ECO:0000259" key="2">
    <source>
        <dbReference type="Pfam" id="PF11984"/>
    </source>
</evidence>
<dbReference type="InterPro" id="IPR014263">
    <property type="entry name" value="Methanolan_biosynth_EpsI"/>
</dbReference>